<dbReference type="Pfam" id="PF08241">
    <property type="entry name" value="Methyltransf_11"/>
    <property type="match status" value="1"/>
</dbReference>
<reference evidence="2 4" key="1">
    <citation type="submission" date="2018-02" db="EMBL/GenBank/DDBJ databases">
        <title>Subsurface microbial communities from deep shales in Ohio and West Virginia, USA.</title>
        <authorList>
            <person name="Wrighton K."/>
        </authorList>
    </citation>
    <scope>NUCLEOTIDE SEQUENCE [LARGE SCALE GENOMIC DNA]</scope>
    <source>
        <strain evidence="2 4">DSM 10369</strain>
    </source>
</reference>
<dbReference type="CDD" id="cd02440">
    <property type="entry name" value="AdoMet_MTases"/>
    <property type="match status" value="1"/>
</dbReference>
<dbReference type="GO" id="GO:0032259">
    <property type="term" value="P:methylation"/>
    <property type="evidence" value="ECO:0007669"/>
    <property type="project" value="UniProtKB-KW"/>
</dbReference>
<name>A0A314ZYL0_9EURY</name>
<evidence type="ECO:0000259" key="1">
    <source>
        <dbReference type="Pfam" id="PF08241"/>
    </source>
</evidence>
<keyword evidence="2" id="KW-0489">Methyltransferase</keyword>
<dbReference type="InterPro" id="IPR029063">
    <property type="entry name" value="SAM-dependent_MTases_sf"/>
</dbReference>
<accession>A0A314ZYL0</accession>
<dbReference type="Proteomes" id="UP000251060">
    <property type="component" value="Unassembled WGS sequence"/>
</dbReference>
<comment type="caution">
    <text evidence="2">The sequence shown here is derived from an EMBL/GenBank/DDBJ whole genome shotgun (WGS) entry which is preliminary data.</text>
</comment>
<dbReference type="EMBL" id="PVBU01000017">
    <property type="protein sequence ID" value="PQV41825.1"/>
    <property type="molecule type" value="Genomic_DNA"/>
</dbReference>
<evidence type="ECO:0000313" key="3">
    <source>
        <dbReference type="EMBL" id="RNI07248.1"/>
    </source>
</evidence>
<feature type="domain" description="Methyltransferase type 11" evidence="1">
    <location>
        <begin position="70"/>
        <end position="129"/>
    </location>
</feature>
<keyword evidence="2" id="KW-0830">Ubiquinone</keyword>
<organism evidence="2 4">
    <name type="scientific">Methanohalophilus euhalobius</name>
    <dbReference type="NCBI Taxonomy" id="51203"/>
    <lineage>
        <taxon>Archaea</taxon>
        <taxon>Methanobacteriati</taxon>
        <taxon>Methanobacteriota</taxon>
        <taxon>Stenosarchaea group</taxon>
        <taxon>Methanomicrobia</taxon>
        <taxon>Methanosarcinales</taxon>
        <taxon>Methanosarcinaceae</taxon>
        <taxon>Methanohalophilus</taxon>
    </lineage>
</organism>
<reference evidence="3 5" key="2">
    <citation type="submission" date="2018-10" db="EMBL/GenBank/DDBJ databases">
        <title>Cultivation of a novel Methanohalophilus strain from Kebrit Deep of the Red Sea and a genomic comparison of members of the genus Methanohalophilus.</title>
        <authorList>
            <person name="Guan Y."/>
            <person name="Ngugi D.K."/>
            <person name="Stingl U."/>
        </authorList>
    </citation>
    <scope>NUCLEOTIDE SEQUENCE [LARGE SCALE GENOMIC DNA]</scope>
    <source>
        <strain evidence="3 5">DSM 10369</strain>
    </source>
</reference>
<evidence type="ECO:0000313" key="2">
    <source>
        <dbReference type="EMBL" id="PQV41825.1"/>
    </source>
</evidence>
<dbReference type="AlphaFoldDB" id="A0A314ZYL0"/>
<proteinExistence type="predicted"/>
<dbReference type="RefSeq" id="WP_105461014.1">
    <property type="nucleotide sequence ID" value="NZ_PVBU01000017.1"/>
</dbReference>
<dbReference type="InterPro" id="IPR013216">
    <property type="entry name" value="Methyltransf_11"/>
</dbReference>
<protein>
    <submittedName>
        <fullName evidence="3">Class I SAM-dependent methyltransferase</fullName>
    </submittedName>
    <submittedName>
        <fullName evidence="2">Ubiquinone/menaquinone biosynthesis C-methylase UbiE</fullName>
    </submittedName>
</protein>
<dbReference type="EMBL" id="RJJF01000021">
    <property type="protein sequence ID" value="RNI07248.1"/>
    <property type="molecule type" value="Genomic_DNA"/>
</dbReference>
<dbReference type="SUPFAM" id="SSF53335">
    <property type="entry name" value="S-adenosyl-L-methionine-dependent methyltransferases"/>
    <property type="match status" value="1"/>
</dbReference>
<dbReference type="Gene3D" id="3.40.50.150">
    <property type="entry name" value="Vaccinia Virus protein VP39"/>
    <property type="match status" value="1"/>
</dbReference>
<keyword evidence="3" id="KW-0808">Transferase</keyword>
<dbReference type="Proteomes" id="UP000273978">
    <property type="component" value="Unassembled WGS sequence"/>
</dbReference>
<evidence type="ECO:0000313" key="4">
    <source>
        <dbReference type="Proteomes" id="UP000251060"/>
    </source>
</evidence>
<sequence>MRGLGFKELTDVNKEDSFINKLRRQRIALFKNIVNPLQKPINILDIGGTVSFWKMMDITNDEDYSIKILNLKSTKTDYNNIQSVSGDARDLSKYPDNSFDIVFSNSVIEHVGDYEDQIKMALEIKRVSKRYFLQTPNYYFPFEPHFLFPCFQFLPLKLKTLLIRNFNLGRRKKVSNKQKAIEMAKSVRLLKRKELEKMFPEGTIYGEKMFGLTYSFIVYVD</sequence>
<dbReference type="GO" id="GO:0008757">
    <property type="term" value="F:S-adenosylmethionine-dependent methyltransferase activity"/>
    <property type="evidence" value="ECO:0007669"/>
    <property type="project" value="InterPro"/>
</dbReference>
<evidence type="ECO:0000313" key="5">
    <source>
        <dbReference type="Proteomes" id="UP000273978"/>
    </source>
</evidence>
<gene>
    <name evidence="2" type="ORF">B0H22_1173</name>
    <name evidence="3" type="ORF">EDD83_10055</name>
</gene>